<dbReference type="EMBL" id="DRVY01000082">
    <property type="protein sequence ID" value="HHR92403.1"/>
    <property type="molecule type" value="Genomic_DNA"/>
</dbReference>
<accession>A0A7C5YXX2</accession>
<protein>
    <submittedName>
        <fullName evidence="1">Uncharacterized protein</fullName>
    </submittedName>
</protein>
<dbReference type="AlphaFoldDB" id="A0A7C5YXX2"/>
<comment type="caution">
    <text evidence="1">The sequence shown here is derived from an EMBL/GenBank/DDBJ whole genome shotgun (WGS) entry which is preliminary data.</text>
</comment>
<organism evidence="1">
    <name type="scientific">candidate division CPR3 bacterium</name>
    <dbReference type="NCBI Taxonomy" id="2268181"/>
    <lineage>
        <taxon>Bacteria</taxon>
        <taxon>Bacteria division CPR3</taxon>
    </lineage>
</organism>
<proteinExistence type="predicted"/>
<gene>
    <name evidence="1" type="ORF">ENL96_02725</name>
</gene>
<sequence length="183" mass="20850">MAYLFERQKDLRVVDVLQQLERKISGLNVPDIPSPWYCSFSPIPQVAENPFPLYTYNGKNMITVYIPPLESIGLVISAWGLFAQIAIMQALAVEALLNEYIVGDGEYTGQKTSYHNYTLTITDPKWQLGSPKEKLINVPGIPTSLEEIKKRMESIYPGISIDRINQERINQFLEKIRGIIYPT</sequence>
<reference evidence="1" key="1">
    <citation type="journal article" date="2020" name="mSystems">
        <title>Genome- and Community-Level Interaction Insights into Carbon Utilization and Element Cycling Functions of Hydrothermarchaeota in Hydrothermal Sediment.</title>
        <authorList>
            <person name="Zhou Z."/>
            <person name="Liu Y."/>
            <person name="Xu W."/>
            <person name="Pan J."/>
            <person name="Luo Z.H."/>
            <person name="Li M."/>
        </authorList>
    </citation>
    <scope>NUCLEOTIDE SEQUENCE [LARGE SCALE GENOMIC DNA]</scope>
    <source>
        <strain evidence="1">SpSt-1042</strain>
    </source>
</reference>
<evidence type="ECO:0000313" key="1">
    <source>
        <dbReference type="EMBL" id="HHR92403.1"/>
    </source>
</evidence>
<name>A0A7C5YXX2_UNCC3</name>